<dbReference type="RefSeq" id="WP_261358595.1">
    <property type="nucleotide sequence ID" value="NZ_JABRWO010000006.1"/>
</dbReference>
<gene>
    <name evidence="1" type="ORF">HOV93_23920</name>
</gene>
<reference evidence="1 2" key="1">
    <citation type="submission" date="2020-05" db="EMBL/GenBank/DDBJ databases">
        <title>Bremerella alba sp. nov., a novel planctomycete isolated from the surface of the macroalga Fucus spiralis.</title>
        <authorList>
            <person name="Godinho O."/>
            <person name="Botelho R."/>
            <person name="Albuquerque L."/>
            <person name="Wiegand S."/>
            <person name="Da Costa M.S."/>
            <person name="Lobo-Da-Cunha A."/>
            <person name="Jogler C."/>
            <person name="Lage O.M."/>
        </authorList>
    </citation>
    <scope>NUCLEOTIDE SEQUENCE [LARGE SCALE GENOMIC DNA]</scope>
    <source>
        <strain evidence="1 2">FF15</strain>
    </source>
</reference>
<accession>A0A7V8V5A3</accession>
<evidence type="ECO:0000313" key="1">
    <source>
        <dbReference type="EMBL" id="MBA2115219.1"/>
    </source>
</evidence>
<comment type="caution">
    <text evidence="1">The sequence shown here is derived from an EMBL/GenBank/DDBJ whole genome shotgun (WGS) entry which is preliminary data.</text>
</comment>
<evidence type="ECO:0000313" key="2">
    <source>
        <dbReference type="Proteomes" id="UP000551616"/>
    </source>
</evidence>
<organism evidence="1 2">
    <name type="scientific">Bremerella alba</name>
    <dbReference type="NCBI Taxonomy" id="980252"/>
    <lineage>
        <taxon>Bacteria</taxon>
        <taxon>Pseudomonadati</taxon>
        <taxon>Planctomycetota</taxon>
        <taxon>Planctomycetia</taxon>
        <taxon>Pirellulales</taxon>
        <taxon>Pirellulaceae</taxon>
        <taxon>Bremerella</taxon>
    </lineage>
</organism>
<dbReference type="EMBL" id="JABRWO010000006">
    <property type="protein sequence ID" value="MBA2115219.1"/>
    <property type="molecule type" value="Genomic_DNA"/>
</dbReference>
<keyword evidence="2" id="KW-1185">Reference proteome</keyword>
<dbReference type="AlphaFoldDB" id="A0A7V8V5A3"/>
<name>A0A7V8V5A3_9BACT</name>
<proteinExistence type="predicted"/>
<sequence>MKDWTGKQYNINAAKNPELNLDITDQGLVFDYDIVYEGEIPPL</sequence>
<dbReference type="Proteomes" id="UP000551616">
    <property type="component" value="Unassembled WGS sequence"/>
</dbReference>
<protein>
    <submittedName>
        <fullName evidence="1">Uncharacterized protein</fullName>
    </submittedName>
</protein>